<feature type="region of interest" description="Disordered" evidence="1">
    <location>
        <begin position="439"/>
        <end position="520"/>
    </location>
</feature>
<name>A0A9P7QGR7_9HYPO</name>
<evidence type="ECO:0000313" key="3">
    <source>
        <dbReference type="Proteomes" id="UP000707071"/>
    </source>
</evidence>
<feature type="region of interest" description="Disordered" evidence="1">
    <location>
        <begin position="182"/>
        <end position="263"/>
    </location>
</feature>
<dbReference type="EMBL" id="SRRH01000271">
    <property type="protein sequence ID" value="KAG6292545.1"/>
    <property type="molecule type" value="Genomic_DNA"/>
</dbReference>
<gene>
    <name evidence="2" type="ORF">E4U09_003380</name>
</gene>
<comment type="caution">
    <text evidence="2">The sequence shown here is derived from an EMBL/GenBank/DDBJ whole genome shotgun (WGS) entry which is preliminary data.</text>
</comment>
<organism evidence="2 3">
    <name type="scientific">Claviceps aff. purpurea</name>
    <dbReference type="NCBI Taxonomy" id="1967640"/>
    <lineage>
        <taxon>Eukaryota</taxon>
        <taxon>Fungi</taxon>
        <taxon>Dikarya</taxon>
        <taxon>Ascomycota</taxon>
        <taxon>Pezizomycotina</taxon>
        <taxon>Sordariomycetes</taxon>
        <taxon>Hypocreomycetidae</taxon>
        <taxon>Hypocreales</taxon>
        <taxon>Clavicipitaceae</taxon>
        <taxon>Claviceps</taxon>
    </lineage>
</organism>
<reference evidence="2 3" key="1">
    <citation type="journal article" date="2020" name="bioRxiv">
        <title>Whole genome comparisons of ergot fungi reveals the divergence and evolution of species within the genus Claviceps are the result of varying mechanisms driving genome evolution and host range expansion.</title>
        <authorList>
            <person name="Wyka S.A."/>
            <person name="Mondo S.J."/>
            <person name="Liu M."/>
            <person name="Dettman J."/>
            <person name="Nalam V."/>
            <person name="Broders K.D."/>
        </authorList>
    </citation>
    <scope>NUCLEOTIDE SEQUENCE [LARGE SCALE GENOMIC DNA]</scope>
    <source>
        <strain evidence="2 3">Clav52</strain>
    </source>
</reference>
<feature type="compositionally biased region" description="Polar residues" evidence="1">
    <location>
        <begin position="677"/>
        <end position="692"/>
    </location>
</feature>
<proteinExistence type="predicted"/>
<feature type="compositionally biased region" description="Basic and acidic residues" evidence="1">
    <location>
        <begin position="468"/>
        <end position="477"/>
    </location>
</feature>
<evidence type="ECO:0000313" key="2">
    <source>
        <dbReference type="EMBL" id="KAG6292545.1"/>
    </source>
</evidence>
<feature type="region of interest" description="Disordered" evidence="1">
    <location>
        <begin position="533"/>
        <end position="587"/>
    </location>
</feature>
<dbReference type="AlphaFoldDB" id="A0A9P7QGR7"/>
<protein>
    <submittedName>
        <fullName evidence="2">Uncharacterized protein</fullName>
    </submittedName>
</protein>
<feature type="region of interest" description="Disordered" evidence="1">
    <location>
        <begin position="393"/>
        <end position="412"/>
    </location>
</feature>
<feature type="compositionally biased region" description="Basic and acidic residues" evidence="1">
    <location>
        <begin position="186"/>
        <end position="198"/>
    </location>
</feature>
<feature type="compositionally biased region" description="Basic and acidic residues" evidence="1">
    <location>
        <begin position="354"/>
        <end position="366"/>
    </location>
</feature>
<feature type="compositionally biased region" description="Polar residues" evidence="1">
    <location>
        <begin position="285"/>
        <end position="299"/>
    </location>
</feature>
<feature type="compositionally biased region" description="Basic and acidic residues" evidence="1">
    <location>
        <begin position="542"/>
        <end position="560"/>
    </location>
</feature>
<accession>A0A9P7QGR7</accession>
<feature type="compositionally biased region" description="Basic and acidic residues" evidence="1">
    <location>
        <begin position="242"/>
        <end position="257"/>
    </location>
</feature>
<sequence length="984" mass="108723">MLVNGTSSRCHVGGLALASRRAARTSPLLAPSAVLLRSRQGHCRAISFAAWARGRERGGNGHVRPHARPGLYEHRCIDSSNRKLHRHSKPSHHRARAIVKTVVAHVANGWAITPAAGFKYVDIKDIKSWSDEFSGGLPPRRNFEHIEHEAIDRLLGARKHHNSQSVHWDPLSRIRKYLKSNQSERVTGEDILRAKEPTTVEDAGISRPNASSQRASKASQVKKDSLQKSDTPNVSRQATPEHASENYTDLHEYKAVENDEPDGLTELTSEEQTKKYQNLDKYASPHTSNDVATAASSAPSYHDLQKYKPVEWNEPDGLREQTPEELSKNYDDLSKYGPATWNEPDGLPALTPEESSKNYDDLDRYGSVKWNEPDGLPALTPEELSKNYDDLDKYGPVKWNEPNGLPGLTPEELSKQYDDLNTYKKPFGVQDALLEAHEAAQQDATPRAEPIAAKVDRVEENAPADPAKSYDDLDKYGPAKYNEPDGLPNPTPEELSKNYQDLHLYSQYPNTGPDTPRIHPEEASKQYEDLRLYDDFPNTGPLEERIHPELASKQYDDLDKYPSSGYEEADKTSHVHPEELTKNYQDLDEYRVSSLDAFDKKYPTHPEEASKAYDDLGVYEPVMHNETVASSLGPFEKTTGLEENTELQTATDIRSDVLRRASRNSKRTLAQRAKGQPEQSTLPESSTDSASNRPVFGGNCGKSLPEKVTAGRDTFARSKAPSSQRTPAADAKPFTSPGALGHLAEEEVIFAFLDESFPRERANETTKGQPALNRDSGTPGRTPLFSALDQLEKTRLKEDPYSKDPQGLELSYTDEHAAPTTSPAFTRHYQNRSEAETLEAQPVSYKVLAYDPSTQSISIAETSSGVSGTSTPASPADILPHVSNPAKFFPYFSKLQAEGYEIVSGGGDVLVFRKVRPGTAASESVHHESVQQQWVYAGQGSGVKAGKKKRSFGRKVVLGTAWVAGGAYVVSVAAEMFSTGGRGL</sequence>
<feature type="compositionally biased region" description="Basic and acidic residues" evidence="1">
    <location>
        <begin position="303"/>
        <end position="334"/>
    </location>
</feature>
<keyword evidence="3" id="KW-1185">Reference proteome</keyword>
<dbReference type="Proteomes" id="UP000707071">
    <property type="component" value="Unassembled WGS sequence"/>
</dbReference>
<feature type="region of interest" description="Disordered" evidence="1">
    <location>
        <begin position="282"/>
        <end position="387"/>
    </location>
</feature>
<feature type="region of interest" description="Disordered" evidence="1">
    <location>
        <begin position="760"/>
        <end position="784"/>
    </location>
</feature>
<feature type="compositionally biased region" description="Basic and acidic residues" evidence="1">
    <location>
        <begin position="568"/>
        <end position="581"/>
    </location>
</feature>
<feature type="compositionally biased region" description="Polar residues" evidence="1">
    <location>
        <begin position="228"/>
        <end position="238"/>
    </location>
</feature>
<feature type="region of interest" description="Disordered" evidence="1">
    <location>
        <begin position="629"/>
        <end position="738"/>
    </location>
</feature>
<feature type="compositionally biased region" description="Polar residues" evidence="1">
    <location>
        <begin position="208"/>
        <end position="219"/>
    </location>
</feature>
<evidence type="ECO:0000256" key="1">
    <source>
        <dbReference type="SAM" id="MobiDB-lite"/>
    </source>
</evidence>